<dbReference type="RefSeq" id="WP_045704691.1">
    <property type="nucleotide sequence ID" value="NZ_JZKH01000131.1"/>
</dbReference>
<proteinExistence type="predicted"/>
<keyword evidence="2" id="KW-1185">Reference proteome</keyword>
<evidence type="ECO:0008006" key="3">
    <source>
        <dbReference type="Google" id="ProtNLM"/>
    </source>
</evidence>
<dbReference type="PATRIC" id="fig|359131.3.peg.1496"/>
<comment type="caution">
    <text evidence="1">The sequence shown here is derived from an EMBL/GenBank/DDBJ whole genome shotgun (WGS) entry which is preliminary data.</text>
</comment>
<protein>
    <recommendedName>
        <fullName evidence="3">Aminoglycoside phosphotransferase domain-containing protein</fullName>
    </recommendedName>
</protein>
<dbReference type="EMBL" id="JZKH01000131">
    <property type="protein sequence ID" value="KJS58196.1"/>
    <property type="molecule type" value="Genomic_DNA"/>
</dbReference>
<organism evidence="1 2">
    <name type="scientific">Streptomyces rubellomurinus (strain ATCC 31215)</name>
    <dbReference type="NCBI Taxonomy" id="359131"/>
    <lineage>
        <taxon>Bacteria</taxon>
        <taxon>Bacillati</taxon>
        <taxon>Actinomycetota</taxon>
        <taxon>Actinomycetes</taxon>
        <taxon>Kitasatosporales</taxon>
        <taxon>Streptomycetaceae</taxon>
        <taxon>Streptomyces</taxon>
    </lineage>
</organism>
<sequence>MTLSVADGRAVDLRKEPVDRVLERVEQRLGTALDRASVVRKRRSVGARTARDTWVRVERRPWTRARAQGWAGIETAAALTGVAMPRWMGSVAWRDTDDEAIWRADETSVLPGDPVGTTVLASDPALGDDWWKALNTSLDALAAQSTARTATPDTEPITQRLVDRVIRAAFPSAVNTQVVTWSPAHADLNWANVTAPEFCVFDWEDWGMAPRGLDSASLLAASLAVPALADRVRSERRADLESRDGMVMRLFVLAKIAGPHAHPDDPRVAPARIEAEQLIHTLQQI</sequence>
<name>A0A0F2T701_STRR3</name>
<reference evidence="1 2" key="1">
    <citation type="submission" date="2015-02" db="EMBL/GenBank/DDBJ databases">
        <authorList>
            <person name="Ju K.-S."/>
            <person name="Doroghazi J.R."/>
            <person name="Metcalf W."/>
        </authorList>
    </citation>
    <scope>NUCLEOTIDE SEQUENCE [LARGE SCALE GENOMIC DNA]</scope>
    <source>
        <strain evidence="1 2">ATCC 31215</strain>
    </source>
</reference>
<dbReference type="Proteomes" id="UP000033699">
    <property type="component" value="Unassembled WGS sequence"/>
</dbReference>
<accession>A0A0F2T701</accession>
<dbReference type="AlphaFoldDB" id="A0A0F2T701"/>
<dbReference type="OrthoDB" id="3680308at2"/>
<gene>
    <name evidence="1" type="ORF">VM95_34890</name>
</gene>
<evidence type="ECO:0000313" key="1">
    <source>
        <dbReference type="EMBL" id="KJS58196.1"/>
    </source>
</evidence>
<evidence type="ECO:0000313" key="2">
    <source>
        <dbReference type="Proteomes" id="UP000033699"/>
    </source>
</evidence>